<keyword evidence="1" id="KW-1133">Transmembrane helix</keyword>
<dbReference type="AlphaFoldDB" id="A0A2H0TCX2"/>
<dbReference type="InterPro" id="IPR051162">
    <property type="entry name" value="T4SS_component"/>
</dbReference>
<dbReference type="Pfam" id="PF02534">
    <property type="entry name" value="T4SS-DNA_transf"/>
    <property type="match status" value="1"/>
</dbReference>
<dbReference type="InterPro" id="IPR058441">
    <property type="entry name" value="DUF8128"/>
</dbReference>
<evidence type="ECO:0000313" key="4">
    <source>
        <dbReference type="Proteomes" id="UP000231503"/>
    </source>
</evidence>
<dbReference type="Gene3D" id="3.40.50.300">
    <property type="entry name" value="P-loop containing nucleotide triphosphate hydrolases"/>
    <property type="match status" value="2"/>
</dbReference>
<evidence type="ECO:0000256" key="1">
    <source>
        <dbReference type="SAM" id="Phobius"/>
    </source>
</evidence>
<dbReference type="InterPro" id="IPR027417">
    <property type="entry name" value="P-loop_NTPase"/>
</dbReference>
<sequence>MMLIYGIVAYLPFLIVGVIAIGVVLYFVNHMRTRRQLERSLQFVLYEVTFSEEESPVGEGGFKNFISVMEQFYSGMSAISEAKVPWGIGKNFYVLELALPDIGEETTFYVGMQHAHRRIFEKQLESLFPHARAEVVQHDYNIFNAEGASKGAVITLSKNFALPVRTYDKLEADPLEVLANAFSKLKKKGEGAALQIIVEPAEKEVVRKIHKAREMLLEGNSLSQSEASGWMGELSRTFRIFSSSSSSVKKKEDPKQRVYEEAVKLVEEKMNSPLFKVNIRIITSAPTEEEAGGILKEISSAFLQFSEPQGNQFMVQDIKRSKLQEFFYLFSFRMFSGASASYINARELTSVYHFPYGAVSAPRLKTLKSKDAPAPANLPQEGILLGTNSFRGEYLPVRMKLDDRRRHQYIIGQTGTGKSEFMKNMIRQDIEIGQGICVIDPHGDMVSDILGQIPEERVQDVIYFDPGNVDMPMGLNFLEYDERYPEQKTFVVDELLAIFNKLYNMELAGGPMFEQYFRNAAHLVLEDPSSGNTLLEIIRVLSDKAFRDYKLSRSKNPLVNAFWKEIAEKAGGEHALQNMIPYITSKFDTFLSNEIMRPIIAQQHSAFQMRDVMDNGKILLVNLSKGRVGETNSALLGLVIVGKILMAAFSRASETHQEQRRDFFLYLDEFQSITTPSIATILSEARKYKLNLIMAHQFIGQLSEDIRKSVFGNVGTMVSFRIGREDAEIIEKQFEPVFSAHDLTNIENFQAYIKMLIGGQTAKPFNIRTFPPKESNAVEAEAIKELSSQKYGRPRKEIEEEVMRRYQ</sequence>
<comment type="caution">
    <text evidence="3">The sequence shown here is derived from an EMBL/GenBank/DDBJ whole genome shotgun (WGS) entry which is preliminary data.</text>
</comment>
<dbReference type="InterPro" id="IPR003688">
    <property type="entry name" value="TraG/VirD4"/>
</dbReference>
<reference evidence="4" key="1">
    <citation type="submission" date="2017-09" db="EMBL/GenBank/DDBJ databases">
        <title>Depth-based differentiation of microbial function through sediment-hosted aquifers and enrichment of novel symbionts in the deep terrestrial subsurface.</title>
        <authorList>
            <person name="Probst A.J."/>
            <person name="Ladd B."/>
            <person name="Jarett J.K."/>
            <person name="Geller-Mcgrath D.E."/>
            <person name="Sieber C.M.K."/>
            <person name="Emerson J.B."/>
            <person name="Anantharaman K."/>
            <person name="Thomas B.C."/>
            <person name="Malmstrom R."/>
            <person name="Stieglmeier M."/>
            <person name="Klingl A."/>
            <person name="Woyke T."/>
            <person name="Ryan C.M."/>
            <person name="Banfield J.F."/>
        </authorList>
    </citation>
    <scope>NUCLEOTIDE SEQUENCE [LARGE SCALE GENOMIC DNA]</scope>
</reference>
<accession>A0A2H0TCX2</accession>
<evidence type="ECO:0000313" key="3">
    <source>
        <dbReference type="EMBL" id="PIR69410.1"/>
    </source>
</evidence>
<proteinExistence type="predicted"/>
<dbReference type="Pfam" id="PF26449">
    <property type="entry name" value="DUF8128"/>
    <property type="match status" value="1"/>
</dbReference>
<keyword evidence="1" id="KW-0812">Transmembrane</keyword>
<keyword evidence="1" id="KW-0472">Membrane</keyword>
<dbReference type="SUPFAM" id="SSF52540">
    <property type="entry name" value="P-loop containing nucleoside triphosphate hydrolases"/>
    <property type="match status" value="1"/>
</dbReference>
<feature type="transmembrane region" description="Helical" evidence="1">
    <location>
        <begin position="6"/>
        <end position="28"/>
    </location>
</feature>
<dbReference type="Proteomes" id="UP000231503">
    <property type="component" value="Unassembled WGS sequence"/>
</dbReference>
<evidence type="ECO:0000259" key="2">
    <source>
        <dbReference type="Pfam" id="PF26449"/>
    </source>
</evidence>
<gene>
    <name evidence="3" type="ORF">COU47_03505</name>
</gene>
<name>A0A2H0TCX2_9BACT</name>
<protein>
    <recommendedName>
        <fullName evidence="2">DUF8128 domain-containing protein</fullName>
    </recommendedName>
</protein>
<dbReference type="PANTHER" id="PTHR30121:SF11">
    <property type="entry name" value="AAA+ ATPASE DOMAIN-CONTAINING PROTEIN"/>
    <property type="match status" value="1"/>
</dbReference>
<feature type="domain" description="DUF8128" evidence="2">
    <location>
        <begin position="110"/>
        <end position="360"/>
    </location>
</feature>
<dbReference type="CDD" id="cd01127">
    <property type="entry name" value="TrwB_TraG_TraD_VirD4"/>
    <property type="match status" value="1"/>
</dbReference>
<dbReference type="PANTHER" id="PTHR30121">
    <property type="entry name" value="UNCHARACTERIZED PROTEIN YJGR-RELATED"/>
    <property type="match status" value="1"/>
</dbReference>
<organism evidence="3 4">
    <name type="scientific">Candidatus Niyogibacteria bacterium CG10_big_fil_rev_8_21_14_0_10_46_36</name>
    <dbReference type="NCBI Taxonomy" id="1974726"/>
    <lineage>
        <taxon>Bacteria</taxon>
        <taxon>Candidatus Niyogiibacteriota</taxon>
    </lineage>
</organism>
<dbReference type="EMBL" id="PFCO01000008">
    <property type="protein sequence ID" value="PIR69410.1"/>
    <property type="molecule type" value="Genomic_DNA"/>
</dbReference>
<dbReference type="GO" id="GO:0016020">
    <property type="term" value="C:membrane"/>
    <property type="evidence" value="ECO:0007669"/>
    <property type="project" value="InterPro"/>
</dbReference>